<keyword evidence="2" id="KW-1185">Reference proteome</keyword>
<dbReference type="EMBL" id="FZNR01000005">
    <property type="protein sequence ID" value="SNR75479.1"/>
    <property type="molecule type" value="Genomic_DNA"/>
</dbReference>
<reference evidence="1 2" key="1">
    <citation type="submission" date="2017-06" db="EMBL/GenBank/DDBJ databases">
        <authorList>
            <person name="Kim H.J."/>
            <person name="Triplett B.A."/>
        </authorList>
    </citation>
    <scope>NUCLEOTIDE SEQUENCE [LARGE SCALE GENOMIC DNA]</scope>
    <source>
        <strain evidence="1 2">DSM 43151</strain>
    </source>
</reference>
<organism evidence="1 2">
    <name type="scientific">Actinoplanes regularis</name>
    <dbReference type="NCBI Taxonomy" id="52697"/>
    <lineage>
        <taxon>Bacteria</taxon>
        <taxon>Bacillati</taxon>
        <taxon>Actinomycetota</taxon>
        <taxon>Actinomycetes</taxon>
        <taxon>Micromonosporales</taxon>
        <taxon>Micromonosporaceae</taxon>
        <taxon>Actinoplanes</taxon>
    </lineage>
</organism>
<name>A0A238YY91_9ACTN</name>
<dbReference type="AlphaFoldDB" id="A0A238YY91"/>
<proteinExistence type="predicted"/>
<accession>A0A238YY91</accession>
<dbReference type="Proteomes" id="UP000198415">
    <property type="component" value="Unassembled WGS sequence"/>
</dbReference>
<protein>
    <submittedName>
        <fullName evidence="1">Uncharacterized protein</fullName>
    </submittedName>
</protein>
<evidence type="ECO:0000313" key="1">
    <source>
        <dbReference type="EMBL" id="SNR75479.1"/>
    </source>
</evidence>
<evidence type="ECO:0000313" key="2">
    <source>
        <dbReference type="Proteomes" id="UP000198415"/>
    </source>
</evidence>
<sequence>MNEVLTLAYIGGYFWWRRRTRDMLAPISGGAGDPTVHWAVQAWQLAIVTSFVVRFGNTSSDSTRDGIATRLVWDAIQAGVRLAGLALLLVGVWQIREQVRRRVAEIGVDLRIRNTGSGRVPLVAPLGMPALPAAADLEPADDGFWQRVGRLAGAAGADLALLEITGKATRRWALVPPAGDLAAVRAAVPDGAIVTVFAEPPSAADTTAFIPVPADYYHGFLEDDVTGAFSYQTVRPTGVPVFLARARNARRWALYPTESPSSVTAVAGPA</sequence>
<dbReference type="OrthoDB" id="3289450at2"/>
<dbReference type="RefSeq" id="WP_089293933.1">
    <property type="nucleotide sequence ID" value="NZ_BOMU01000035.1"/>
</dbReference>
<gene>
    <name evidence="1" type="ORF">SAMN06264365_105239</name>
</gene>